<organism evidence="11 12">
    <name type="scientific">Zygosaccharomyces mellis</name>
    <dbReference type="NCBI Taxonomy" id="42258"/>
    <lineage>
        <taxon>Eukaryota</taxon>
        <taxon>Fungi</taxon>
        <taxon>Dikarya</taxon>
        <taxon>Ascomycota</taxon>
        <taxon>Saccharomycotina</taxon>
        <taxon>Saccharomycetes</taxon>
        <taxon>Saccharomycetales</taxon>
        <taxon>Saccharomycetaceae</taxon>
        <taxon>Zygosaccharomyces</taxon>
    </lineage>
</organism>
<dbReference type="PANTHER" id="PTHR14030">
    <property type="entry name" value="MITOTIC CHECKPOINT SERINE/THREONINE-PROTEIN KINASE BUB1"/>
    <property type="match status" value="1"/>
</dbReference>
<evidence type="ECO:0000256" key="7">
    <source>
        <dbReference type="PROSITE-ProRule" id="PRU10141"/>
    </source>
</evidence>
<feature type="region of interest" description="Disordered" evidence="8">
    <location>
        <begin position="402"/>
        <end position="432"/>
    </location>
</feature>
<evidence type="ECO:0000256" key="2">
    <source>
        <dbReference type="ARBA" id="ARBA00022454"/>
    </source>
</evidence>
<keyword evidence="2" id="KW-0158">Chromosome</keyword>
<dbReference type="Pfam" id="PF08171">
    <property type="entry name" value="Mad3_BUB1_II"/>
    <property type="match status" value="1"/>
</dbReference>
<keyword evidence="3 7" id="KW-0547">Nucleotide-binding</keyword>
<feature type="compositionally biased region" description="Basic and acidic residues" evidence="8">
    <location>
        <begin position="617"/>
        <end position="640"/>
    </location>
</feature>
<gene>
    <name evidence="11" type="ORF">ZYGM_004446</name>
</gene>
<dbReference type="OrthoDB" id="248495at2759"/>
<feature type="region of interest" description="Disordered" evidence="8">
    <location>
        <begin position="568"/>
        <end position="598"/>
    </location>
</feature>
<evidence type="ECO:0000256" key="3">
    <source>
        <dbReference type="ARBA" id="ARBA00022741"/>
    </source>
</evidence>
<comment type="subcellular location">
    <subcellularLocation>
        <location evidence="1">Chromosome</location>
        <location evidence="1">Centromere</location>
        <location evidence="1">Kinetochore</location>
    </subcellularLocation>
</comment>
<dbReference type="InterPro" id="IPR012572">
    <property type="entry name" value="Mad3/Bub1_II"/>
</dbReference>
<dbReference type="AlphaFoldDB" id="A0A4C2E2Z9"/>
<evidence type="ECO:0000259" key="9">
    <source>
        <dbReference type="PROSITE" id="PS50011"/>
    </source>
</evidence>
<dbReference type="GO" id="GO:0032991">
    <property type="term" value="C:protein-containing complex"/>
    <property type="evidence" value="ECO:0007669"/>
    <property type="project" value="UniProtKB-ARBA"/>
</dbReference>
<evidence type="ECO:0000259" key="10">
    <source>
        <dbReference type="PROSITE" id="PS51489"/>
    </source>
</evidence>
<comment type="caution">
    <text evidence="11">The sequence shown here is derived from an EMBL/GenBank/DDBJ whole genome shotgun (WGS) entry which is preliminary data.</text>
</comment>
<accession>A0A4C2E2Z9</accession>
<dbReference type="GO" id="GO:0007094">
    <property type="term" value="P:mitotic spindle assembly checkpoint signaling"/>
    <property type="evidence" value="ECO:0007669"/>
    <property type="project" value="InterPro"/>
</dbReference>
<proteinExistence type="predicted"/>
<feature type="domain" description="Protein kinase" evidence="9">
    <location>
        <begin position="729"/>
        <end position="1029"/>
    </location>
</feature>
<keyword evidence="12" id="KW-1185">Reference proteome</keyword>
<evidence type="ECO:0000256" key="1">
    <source>
        <dbReference type="ARBA" id="ARBA00004629"/>
    </source>
</evidence>
<dbReference type="PANTHER" id="PTHR14030:SF4">
    <property type="entry name" value="BUB1 KINASE, ISOFORM A-RELATED"/>
    <property type="match status" value="1"/>
</dbReference>
<dbReference type="GO" id="GO:0005524">
    <property type="term" value="F:ATP binding"/>
    <property type="evidence" value="ECO:0007669"/>
    <property type="project" value="UniProtKB-UniRule"/>
</dbReference>
<keyword evidence="6" id="KW-0137">Centromere</keyword>
<dbReference type="PROSITE" id="PS00108">
    <property type="entry name" value="PROTEIN_KINASE_ST"/>
    <property type="match status" value="1"/>
</dbReference>
<dbReference type="GO" id="GO:0051754">
    <property type="term" value="P:meiotic sister chromatid cohesion, centromeric"/>
    <property type="evidence" value="ECO:0007669"/>
    <property type="project" value="TreeGrafter"/>
</dbReference>
<evidence type="ECO:0000256" key="8">
    <source>
        <dbReference type="SAM" id="MobiDB-lite"/>
    </source>
</evidence>
<dbReference type="PROSITE" id="PS51489">
    <property type="entry name" value="BUB1_N"/>
    <property type="match status" value="1"/>
</dbReference>
<dbReference type="GO" id="GO:0005634">
    <property type="term" value="C:nucleus"/>
    <property type="evidence" value="ECO:0007669"/>
    <property type="project" value="TreeGrafter"/>
</dbReference>
<reference evidence="11 12" key="1">
    <citation type="submission" date="2019-01" db="EMBL/GenBank/DDBJ databases">
        <title>Draft Genome Sequencing of Zygosaccharomyces mellis Ca-7.</title>
        <authorList>
            <person name="Shiwa Y."/>
            <person name="Kanesaki Y."/>
            <person name="Ishige T."/>
            <person name="Mura K."/>
            <person name="Hori T."/>
            <person name="Tamura T."/>
        </authorList>
    </citation>
    <scope>NUCLEOTIDE SEQUENCE [LARGE SCALE GENOMIC DNA]</scope>
    <source>
        <strain evidence="11 12">Ca-7</strain>
    </source>
</reference>
<evidence type="ECO:0000313" key="12">
    <source>
        <dbReference type="Proteomes" id="UP000301737"/>
    </source>
</evidence>
<dbReference type="SMART" id="SM00220">
    <property type="entry name" value="S_TKc"/>
    <property type="match status" value="1"/>
</dbReference>
<dbReference type="InterPro" id="IPR000719">
    <property type="entry name" value="Prot_kinase_dom"/>
</dbReference>
<dbReference type="InterPro" id="IPR013212">
    <property type="entry name" value="Mad3/Bub1_I"/>
</dbReference>
<evidence type="ECO:0000256" key="6">
    <source>
        <dbReference type="ARBA" id="ARBA00023328"/>
    </source>
</evidence>
<name>A0A4C2E2Z9_9SACH</name>
<feature type="region of interest" description="Disordered" evidence="8">
    <location>
        <begin position="487"/>
        <end position="511"/>
    </location>
</feature>
<dbReference type="CDD" id="cd13981">
    <property type="entry name" value="STKc_Bub1_BubR1"/>
    <property type="match status" value="1"/>
</dbReference>
<feature type="compositionally biased region" description="Basic and acidic residues" evidence="8">
    <location>
        <begin position="420"/>
        <end position="429"/>
    </location>
</feature>
<dbReference type="Proteomes" id="UP000301737">
    <property type="component" value="Unassembled WGS sequence"/>
</dbReference>
<feature type="compositionally biased region" description="Basic and acidic residues" evidence="8">
    <location>
        <begin position="568"/>
        <end position="589"/>
    </location>
</feature>
<dbReference type="EMBL" id="BIMX01000005">
    <property type="protein sequence ID" value="GCE98577.1"/>
    <property type="molecule type" value="Genomic_DNA"/>
</dbReference>
<dbReference type="SMART" id="SM00777">
    <property type="entry name" value="Mad3_BUB1_I"/>
    <property type="match status" value="1"/>
</dbReference>
<dbReference type="Gene3D" id="1.25.40.930">
    <property type="match status" value="1"/>
</dbReference>
<protein>
    <submittedName>
        <fullName evidence="11">Uncharacterized protein</fullName>
    </submittedName>
</protein>
<dbReference type="PROSITE" id="PS50011">
    <property type="entry name" value="PROTEIN_KINASE_DOM"/>
    <property type="match status" value="1"/>
</dbReference>
<keyword evidence="5 7" id="KW-0067">ATP-binding</keyword>
<dbReference type="InterPro" id="IPR015661">
    <property type="entry name" value="Bub1/Mad3"/>
</dbReference>
<feature type="domain" description="BUB1 N-terminal" evidence="10">
    <location>
        <begin position="58"/>
        <end position="222"/>
    </location>
</feature>
<feature type="binding site" evidence="7">
    <location>
        <position position="757"/>
    </location>
    <ligand>
        <name>ATP</name>
        <dbReference type="ChEBI" id="CHEBI:30616"/>
    </ligand>
</feature>
<feature type="compositionally biased region" description="Polar residues" evidence="8">
    <location>
        <begin position="641"/>
        <end position="653"/>
    </location>
</feature>
<sequence length="1029" mass="119894">MRSGSNSINEAIDFDAIEPEKENIIPLKEGRSARGLAQALTSDSSELHNTRIQYERRLLEELEDMDDPLELFLEYISWINNAFPQGGTSKKSRMIEVIERCITYFKDMETYKNDPRYLKVWLWYIELYSSDILQECKDIFIYMFRKRIGAKLTLFYEEFAALLFHMEKFSEAYNILKLGVEENSRPQHRLLKKLNEFEIKLRELNVNFHENSMADTRFLLSEPNNFILGRRRSSFTNNETNSNPQLQGYQQQVSKHEIFQDNNMPNSNESENINRDGWDVLEPKASRRKENKQHSLLLEPGSNIGPIEQINDVLPNKRPSSSQKLAIFKDDLGRSDPIYKILHIPGKKSEKIDCNFDLIYPNPDEEYCIEEILARSRNLYYNRKPLDLNLTEDLNQNLQETKKKRKLVPLGEKAPLSRMKPLEDKKTTDGESPLVESYQLSEKSPGIFPQSPKLISPEHENISASRVDNNPPLEYKGITRTSILPLKDTSKESETPVSHSRETLQPPKSPTMTFFSKAAMNEVYSMYNQHYSEPKEPLENNETTNKFIFDNLTQEFTRQHMDDLTEIKPADRPIEKNSEKTPNRQKKETNFGLDTNNEQKIYPNNSLKEFMTPIQERTEKTDHLSPDEKNRNWTTNKDEISSTQSSPFLTQPQPGLPEEKKCHIVENPLDPHMRKQLLAGLRPPLDQYDTFYRYNQPLKMSTLLKRIQKMSKTENKNPIVDFKKTGDLYCIRTELGEGGYATVYLAESSTGNLRALKVEKPASVWEYYILKQVEERLRGQFVLSSIINANSLHCFEDESYLVLNYASQGTILDLINLQKSKTRGPLDECLCMFFTVELMKIVESIHRADILHGDLKPDNCMIRFEKGNLGPYRPDGSFGWNKKGIYLIDFGRSFDMRLLQPNTKFKANWKTDQQDCIEMRSGKPWTYEADYYGLAGIIHAMLFGNFIESVQLPNGRFKLRQSFKRYWRQGLWSSVFDVLLNSNEFGPFPIIDQITRLRLEIESHLLGEFDDKLKDVVTDLELELTRFKR</sequence>
<dbReference type="GO" id="GO:0004672">
    <property type="term" value="F:protein kinase activity"/>
    <property type="evidence" value="ECO:0007669"/>
    <property type="project" value="InterPro"/>
</dbReference>
<evidence type="ECO:0000256" key="4">
    <source>
        <dbReference type="ARBA" id="ARBA00022838"/>
    </source>
</evidence>
<keyword evidence="4" id="KW-0995">Kinetochore</keyword>
<dbReference type="InterPro" id="IPR008271">
    <property type="entry name" value="Ser/Thr_kinase_AS"/>
</dbReference>
<dbReference type="Gene3D" id="6.10.20.170">
    <property type="match status" value="1"/>
</dbReference>
<dbReference type="GO" id="GO:0000776">
    <property type="term" value="C:kinetochore"/>
    <property type="evidence" value="ECO:0007669"/>
    <property type="project" value="UniProtKB-KW"/>
</dbReference>
<dbReference type="InterPro" id="IPR011009">
    <property type="entry name" value="Kinase-like_dom_sf"/>
</dbReference>
<dbReference type="Pfam" id="PF00069">
    <property type="entry name" value="Pkinase"/>
    <property type="match status" value="1"/>
</dbReference>
<feature type="region of interest" description="Disordered" evidence="8">
    <location>
        <begin position="617"/>
        <end position="657"/>
    </location>
</feature>
<dbReference type="Gene3D" id="1.20.58.2070">
    <property type="match status" value="1"/>
</dbReference>
<evidence type="ECO:0000313" key="11">
    <source>
        <dbReference type="EMBL" id="GCE98577.1"/>
    </source>
</evidence>
<dbReference type="InterPro" id="IPR017441">
    <property type="entry name" value="Protein_kinase_ATP_BS"/>
</dbReference>
<feature type="compositionally biased region" description="Basic and acidic residues" evidence="8">
    <location>
        <begin position="488"/>
        <end position="502"/>
    </location>
</feature>
<dbReference type="PROSITE" id="PS00107">
    <property type="entry name" value="PROTEIN_KINASE_ATP"/>
    <property type="match status" value="1"/>
</dbReference>
<dbReference type="Pfam" id="PF08311">
    <property type="entry name" value="Mad3_BUB1_I"/>
    <property type="match status" value="1"/>
</dbReference>
<dbReference type="SUPFAM" id="SSF56112">
    <property type="entry name" value="Protein kinase-like (PK-like)"/>
    <property type="match status" value="1"/>
</dbReference>
<dbReference type="Gene3D" id="1.10.510.10">
    <property type="entry name" value="Transferase(Phosphotransferase) domain 1"/>
    <property type="match status" value="1"/>
</dbReference>
<evidence type="ECO:0000256" key="5">
    <source>
        <dbReference type="ARBA" id="ARBA00022840"/>
    </source>
</evidence>